<proteinExistence type="predicted"/>
<reference evidence="3" key="1">
    <citation type="journal article" date="2019" name="Int. J. Syst. Evol. Microbiol.">
        <title>The Global Catalogue of Microorganisms (GCM) 10K type strain sequencing project: providing services to taxonomists for standard genome sequencing and annotation.</title>
        <authorList>
            <consortium name="The Broad Institute Genomics Platform"/>
            <consortium name="The Broad Institute Genome Sequencing Center for Infectious Disease"/>
            <person name="Wu L."/>
            <person name="Ma J."/>
        </authorList>
    </citation>
    <scope>NUCLEOTIDE SEQUENCE [LARGE SCALE GENOMIC DNA]</scope>
    <source>
        <strain evidence="3">JCM 8201</strain>
    </source>
</reference>
<name>A0ABP6H4E9_9ACTN</name>
<comment type="caution">
    <text evidence="2">The sequence shown here is derived from an EMBL/GenBank/DDBJ whole genome shotgun (WGS) entry which is preliminary data.</text>
</comment>
<gene>
    <name evidence="2" type="ORF">GCM10010439_60380</name>
</gene>
<accession>A0ABP6H4E9</accession>
<dbReference type="Pfam" id="PF11350">
    <property type="entry name" value="DUF3152"/>
    <property type="match status" value="1"/>
</dbReference>
<dbReference type="SUPFAM" id="SSF55486">
    <property type="entry name" value="Metalloproteases ('zincins'), catalytic domain"/>
    <property type="match status" value="1"/>
</dbReference>
<dbReference type="Proteomes" id="UP001501842">
    <property type="component" value="Unassembled WGS sequence"/>
</dbReference>
<organism evidence="2 3">
    <name type="scientific">Actinocorallia aurantiaca</name>
    <dbReference type="NCBI Taxonomy" id="46204"/>
    <lineage>
        <taxon>Bacteria</taxon>
        <taxon>Bacillati</taxon>
        <taxon>Actinomycetota</taxon>
        <taxon>Actinomycetes</taxon>
        <taxon>Streptosporangiales</taxon>
        <taxon>Thermomonosporaceae</taxon>
        <taxon>Actinocorallia</taxon>
    </lineage>
</organism>
<dbReference type="RefSeq" id="WP_344455436.1">
    <property type="nucleotide sequence ID" value="NZ_BAAATZ010000029.1"/>
</dbReference>
<keyword evidence="3" id="KW-1185">Reference proteome</keyword>
<evidence type="ECO:0000259" key="1">
    <source>
        <dbReference type="Pfam" id="PF11350"/>
    </source>
</evidence>
<dbReference type="EMBL" id="BAAATZ010000029">
    <property type="protein sequence ID" value="GAA2735474.1"/>
    <property type="molecule type" value="Genomic_DNA"/>
</dbReference>
<evidence type="ECO:0000313" key="2">
    <source>
        <dbReference type="EMBL" id="GAA2735474.1"/>
    </source>
</evidence>
<dbReference type="InterPro" id="IPR022603">
    <property type="entry name" value="DUF3152"/>
</dbReference>
<sequence length="267" mass="29040">MGSHRRTPSRTRHHAGTALAVVLTSAVTLALITRAAPVPKPLPAPKPSAAGKRPARPLVVNGRLQPAPRTVPVRASGRYLLAPGTDAPRHHRHLTTRYLVEVEKGLPFTTGEFARDVHRILTDPRGWPTGFLRVDREPADLRVSLTSPAHARDRCRPLDVGLRLSCWEGSRAVINAARWARGAASYGGDLATYREYLINHEVGHALGHGHRTCPAPGRPAPVMVQQSISLYGCVPNPWPRRHVIPRIDPSHSALAGTLRTLVAGAER</sequence>
<feature type="domain" description="DUF3152" evidence="1">
    <location>
        <begin position="72"/>
        <end position="230"/>
    </location>
</feature>
<protein>
    <recommendedName>
        <fullName evidence="1">DUF3152 domain-containing protein</fullName>
    </recommendedName>
</protein>
<evidence type="ECO:0000313" key="3">
    <source>
        <dbReference type="Proteomes" id="UP001501842"/>
    </source>
</evidence>